<reference evidence="3" key="1">
    <citation type="submission" date="2008-12" db="EMBL/GenBank/DDBJ databases">
        <title>Complete sequence of Chloroflexus aggregans DSM 9485.</title>
        <authorList>
            <consortium name="US DOE Joint Genome Institute"/>
            <person name="Lucas S."/>
            <person name="Copeland A."/>
            <person name="Lapidus A."/>
            <person name="Glavina del Rio T."/>
            <person name="Dalin E."/>
            <person name="Tice H."/>
            <person name="Pitluck S."/>
            <person name="Foster B."/>
            <person name="Larimer F."/>
            <person name="Land M."/>
            <person name="Hauser L."/>
            <person name="Kyrpides N."/>
            <person name="Mikhailova N."/>
            <person name="Bryant D."/>
            <person name="Richardson P."/>
        </authorList>
    </citation>
    <scope>NUCLEOTIDE SEQUENCE</scope>
    <source>
        <strain evidence="3">DSM 9485</strain>
    </source>
</reference>
<dbReference type="KEGG" id="cag:Cagg_2261"/>
<dbReference type="Proteomes" id="UP000002508">
    <property type="component" value="Chromosome"/>
</dbReference>
<dbReference type="RefSeq" id="WP_015940999.1">
    <property type="nucleotide sequence ID" value="NC_011831.1"/>
</dbReference>
<evidence type="ECO:0000256" key="1">
    <source>
        <dbReference type="SAM" id="SignalP"/>
    </source>
</evidence>
<evidence type="ECO:0000259" key="2">
    <source>
        <dbReference type="PROSITE" id="PS51841"/>
    </source>
</evidence>
<sequence length="331" mass="34962">MPNQHYRALLLVFAVVAVALLAIAQQTYAQPPPIACPTNQTVVLSGTNAPPQRSLVVFFAGQPVGGGFSDAAGYWRIPLRVNEPSGIYPVTVQVRGTEQVVAGVLCYVDVPLPMSATGGPTEPLLTATATDRPSAHLTTTPTPLRSTQTFTAIPRTPTGLPVTNTPTTAVTMAPVTPTTVATVATVTPTIRVTSVTATVTSTAIGDTGAPTRTPTLVPANLAVTLEIVPYDPATSTSLNDEYVQIRSEETIDLSIAGWRIVNISRSDRPTFIFPAFILAPEVDAYLYTGSGTNNFATGDFYWGRNAAVWRTGDIAHLLDAQGRVVSAYQVP</sequence>
<keyword evidence="1" id="KW-0732">Signal</keyword>
<evidence type="ECO:0000313" key="4">
    <source>
        <dbReference type="Proteomes" id="UP000002508"/>
    </source>
</evidence>
<name>B8GD74_CHLAD</name>
<feature type="signal peptide" evidence="1">
    <location>
        <begin position="1"/>
        <end position="29"/>
    </location>
</feature>
<dbReference type="SUPFAM" id="SSF74853">
    <property type="entry name" value="Lamin A/C globular tail domain"/>
    <property type="match status" value="1"/>
</dbReference>
<dbReference type="HOGENOM" id="CLU_933323_0_0_0"/>
<evidence type="ECO:0000313" key="3">
    <source>
        <dbReference type="EMBL" id="ACL25141.1"/>
    </source>
</evidence>
<dbReference type="OrthoDB" id="166495at2"/>
<proteinExistence type="predicted"/>
<dbReference type="Pfam" id="PF00932">
    <property type="entry name" value="LTD"/>
    <property type="match status" value="1"/>
</dbReference>
<gene>
    <name evidence="3" type="ordered locus">Cagg_2261</name>
</gene>
<dbReference type="InterPro" id="IPR001322">
    <property type="entry name" value="Lamin_tail_dom"/>
</dbReference>
<dbReference type="eggNOG" id="COG2333">
    <property type="taxonomic scope" value="Bacteria"/>
</dbReference>
<dbReference type="Gene3D" id="2.60.40.1260">
    <property type="entry name" value="Lamin Tail domain"/>
    <property type="match status" value="1"/>
</dbReference>
<dbReference type="InterPro" id="IPR036415">
    <property type="entry name" value="Lamin_tail_dom_sf"/>
</dbReference>
<accession>B8GD74</accession>
<dbReference type="AlphaFoldDB" id="B8GD74"/>
<dbReference type="STRING" id="326427.Cagg_2261"/>
<keyword evidence="4" id="KW-1185">Reference proteome</keyword>
<feature type="domain" description="LTD" evidence="2">
    <location>
        <begin position="210"/>
        <end position="331"/>
    </location>
</feature>
<organism evidence="3 4">
    <name type="scientific">Chloroflexus aggregans (strain MD-66 / DSM 9485)</name>
    <dbReference type="NCBI Taxonomy" id="326427"/>
    <lineage>
        <taxon>Bacteria</taxon>
        <taxon>Bacillati</taxon>
        <taxon>Chloroflexota</taxon>
        <taxon>Chloroflexia</taxon>
        <taxon>Chloroflexales</taxon>
        <taxon>Chloroflexineae</taxon>
        <taxon>Chloroflexaceae</taxon>
        <taxon>Chloroflexus</taxon>
    </lineage>
</organism>
<protein>
    <recommendedName>
        <fullName evidence="2">LTD domain-containing protein</fullName>
    </recommendedName>
</protein>
<dbReference type="PROSITE" id="PS51841">
    <property type="entry name" value="LTD"/>
    <property type="match status" value="1"/>
</dbReference>
<feature type="chain" id="PRO_5002870190" description="LTD domain-containing protein" evidence="1">
    <location>
        <begin position="30"/>
        <end position="331"/>
    </location>
</feature>
<dbReference type="EMBL" id="CP001337">
    <property type="protein sequence ID" value="ACL25141.1"/>
    <property type="molecule type" value="Genomic_DNA"/>
</dbReference>